<feature type="domain" description="N-acetyltransferase" evidence="1">
    <location>
        <begin position="1"/>
        <end position="144"/>
    </location>
</feature>
<gene>
    <name evidence="2" type="ORF">SKC38_08885</name>
</gene>
<dbReference type="GO" id="GO:0016746">
    <property type="term" value="F:acyltransferase activity"/>
    <property type="evidence" value="ECO:0007669"/>
    <property type="project" value="UniProtKB-KW"/>
</dbReference>
<protein>
    <submittedName>
        <fullName evidence="2">GNAT family N-acetyltransferase</fullName>
        <ecNumber evidence="2">2.3.1.-</ecNumber>
    </submittedName>
</protein>
<dbReference type="Pfam" id="PF13673">
    <property type="entry name" value="Acetyltransf_10"/>
    <property type="match status" value="1"/>
</dbReference>
<proteinExistence type="predicted"/>
<keyword evidence="2" id="KW-0808">Transferase</keyword>
<dbReference type="Proteomes" id="UP001598114">
    <property type="component" value="Unassembled WGS sequence"/>
</dbReference>
<dbReference type="PANTHER" id="PTHR13355:SF11">
    <property type="entry name" value="GLUCOSAMINE 6-PHOSPHATE N-ACETYLTRANSFERASE"/>
    <property type="match status" value="1"/>
</dbReference>
<accession>A0ABW6CZG3</accession>
<evidence type="ECO:0000313" key="3">
    <source>
        <dbReference type="Proteomes" id="UP001598114"/>
    </source>
</evidence>
<dbReference type="EMBL" id="JBBKYA010000004">
    <property type="protein sequence ID" value="MFD3276337.1"/>
    <property type="molecule type" value="Genomic_DNA"/>
</dbReference>
<keyword evidence="3" id="KW-1185">Reference proteome</keyword>
<evidence type="ECO:0000259" key="1">
    <source>
        <dbReference type="PROSITE" id="PS51186"/>
    </source>
</evidence>
<name>A0ABW6CZG3_9BACT</name>
<sequence>MEIKAPHTEADWKAYYALRYHVLREPWNQPLGSEVLQDEATAIHVMAIDEDGKALGVARMHECAHLQGQVRCVAVATDQQGKGIGKLIMSYLEKVAVENGWQEMVLEARENAVPFYKSLGYHIEQESYLLFGEIQHYRMKKALPLSE</sequence>
<keyword evidence="2" id="KW-0012">Acyltransferase</keyword>
<reference evidence="2 3" key="1">
    <citation type="submission" date="2024-03" db="EMBL/GenBank/DDBJ databases">
        <title>Aquirufa genome sequencing.</title>
        <authorList>
            <person name="Pitt A."/>
            <person name="Hahn M.W."/>
        </authorList>
    </citation>
    <scope>NUCLEOTIDE SEQUENCE [LARGE SCALE GENOMIC DNA]</scope>
    <source>
        <strain evidence="2 3">PLAD-142S6K</strain>
    </source>
</reference>
<evidence type="ECO:0000313" key="2">
    <source>
        <dbReference type="EMBL" id="MFD3276337.1"/>
    </source>
</evidence>
<dbReference type="RefSeq" id="WP_377976787.1">
    <property type="nucleotide sequence ID" value="NZ_JBBKYA010000004.1"/>
</dbReference>
<dbReference type="Gene3D" id="3.40.630.30">
    <property type="match status" value="1"/>
</dbReference>
<dbReference type="PANTHER" id="PTHR13355">
    <property type="entry name" value="GLUCOSAMINE 6-PHOSPHATE N-ACETYLTRANSFERASE"/>
    <property type="match status" value="1"/>
</dbReference>
<dbReference type="EC" id="2.3.1.-" evidence="2"/>
<dbReference type="PROSITE" id="PS51186">
    <property type="entry name" value="GNAT"/>
    <property type="match status" value="1"/>
</dbReference>
<dbReference type="SUPFAM" id="SSF55729">
    <property type="entry name" value="Acyl-CoA N-acyltransferases (Nat)"/>
    <property type="match status" value="1"/>
</dbReference>
<organism evidence="2 3">
    <name type="scientific">Aquirufa echingensis</name>
    <dbReference type="NCBI Taxonomy" id="3096516"/>
    <lineage>
        <taxon>Bacteria</taxon>
        <taxon>Pseudomonadati</taxon>
        <taxon>Bacteroidota</taxon>
        <taxon>Cytophagia</taxon>
        <taxon>Cytophagales</taxon>
        <taxon>Flectobacillaceae</taxon>
        <taxon>Aquirufa</taxon>
    </lineage>
</organism>
<dbReference type="CDD" id="cd04301">
    <property type="entry name" value="NAT_SF"/>
    <property type="match status" value="1"/>
</dbReference>
<dbReference type="InterPro" id="IPR039143">
    <property type="entry name" value="GNPNAT1-like"/>
</dbReference>
<dbReference type="InterPro" id="IPR000182">
    <property type="entry name" value="GNAT_dom"/>
</dbReference>
<comment type="caution">
    <text evidence="2">The sequence shown here is derived from an EMBL/GenBank/DDBJ whole genome shotgun (WGS) entry which is preliminary data.</text>
</comment>
<dbReference type="InterPro" id="IPR016181">
    <property type="entry name" value="Acyl_CoA_acyltransferase"/>
</dbReference>